<feature type="compositionally biased region" description="Polar residues" evidence="1">
    <location>
        <begin position="670"/>
        <end position="712"/>
    </location>
</feature>
<feature type="compositionally biased region" description="Pro residues" evidence="1">
    <location>
        <begin position="638"/>
        <end position="647"/>
    </location>
</feature>
<name>A0A9P5HKR7_9HYPO</name>
<sequence length="768" mass="84288">MRKFFKKLKDGGSGREPTNNSNPRLSRGSSKYVVNPNNGPVHYPPNPPPPNPHPPYPPPPPGPSKPEHLDEGAPITAFSGFDSWMSSFAPDPHQSGAVEVAAAPVDEIGAYLAIQVTIYQVKKLHVGFKRFTVVISGPWYMTLAQVNKVLKENDFVPPVFARNAQSDPFWNGKHCSRSGYHVAVVDRPSCYDPDKGLLINRDEGFGAFVNNLRQLKLSCSGGMLKAESFPASIEIDFNRTLRLPEGIDNHHNPSGLGIIPVYNTAAIQKKLMASGNRSLVEMAKKGGVFFPLYQREAMFISFNAVNDIFALRLFVGGVNALSGMPWNSQRLSNKQDYILVPPQIRVDGVSVGDDVVRQFIAMPLGSGYSVEKQVTGRETTGGLQIEITPGNLWQIFNMGDEGSQLDTGSTARNANTDVLDLRFAAPELKSTGLSIDLPDNSEEPKYLHMRHLYLQQLGDDRNIYALFGQQPTHLRGFVPWHPGAHVQMIALYELELSITWQDAGYIGEAKVRWPPWWDLMDCWDERKKAGFKVQGQELSSCDVFLRSIDGKLLVNGYRYSLQQQGVQDGDTICVQPRKSGMYNQYASNPQAASPIPPRMQQTPTQQSSSPDYRQDLWTPSPQSSPYQQPVAAASPTYAMPPPSPPAPQYYGQSSPPPAAAPSYPGRSSYTTPSPYATETAQQSIPQSQGAAPTQAYESSSYSSTPIPEQRSSLPPAVYRPQSHTYSPPTSAAGQMSPGPSAVSHGRCKDVIQPSFNCKTAQFDSTNAL</sequence>
<feature type="compositionally biased region" description="Polar residues" evidence="1">
    <location>
        <begin position="721"/>
        <end position="733"/>
    </location>
</feature>
<evidence type="ECO:0000313" key="2">
    <source>
        <dbReference type="EMBL" id="KAF7557447.1"/>
    </source>
</evidence>
<dbReference type="EMBL" id="JAANBB010000005">
    <property type="protein sequence ID" value="KAF7557447.1"/>
    <property type="molecule type" value="Genomic_DNA"/>
</dbReference>
<keyword evidence="3" id="KW-1185">Reference proteome</keyword>
<feature type="compositionally biased region" description="Low complexity" evidence="1">
    <location>
        <begin position="600"/>
        <end position="610"/>
    </location>
</feature>
<evidence type="ECO:0000256" key="1">
    <source>
        <dbReference type="SAM" id="MobiDB-lite"/>
    </source>
</evidence>
<feature type="region of interest" description="Disordered" evidence="1">
    <location>
        <begin position="1"/>
        <end position="72"/>
    </location>
</feature>
<reference evidence="2" key="1">
    <citation type="submission" date="2020-03" db="EMBL/GenBank/DDBJ databases">
        <title>Draft Genome Sequence of Cylindrodendrum hubeiense.</title>
        <authorList>
            <person name="Buettner E."/>
            <person name="Kellner H."/>
        </authorList>
    </citation>
    <scope>NUCLEOTIDE SEQUENCE</scope>
    <source>
        <strain evidence="2">IHI 201604</strain>
    </source>
</reference>
<dbReference type="AlphaFoldDB" id="A0A9P5HKR7"/>
<gene>
    <name evidence="2" type="ORF">G7Z17_g635</name>
</gene>
<proteinExistence type="predicted"/>
<feature type="compositionally biased region" description="Pro residues" evidence="1">
    <location>
        <begin position="42"/>
        <end position="64"/>
    </location>
</feature>
<comment type="caution">
    <text evidence="2">The sequence shown here is derived from an EMBL/GenBank/DDBJ whole genome shotgun (WGS) entry which is preliminary data.</text>
</comment>
<evidence type="ECO:0000313" key="3">
    <source>
        <dbReference type="Proteomes" id="UP000722485"/>
    </source>
</evidence>
<dbReference type="OrthoDB" id="1658288at2759"/>
<feature type="compositionally biased region" description="Low complexity" evidence="1">
    <location>
        <begin position="619"/>
        <end position="637"/>
    </location>
</feature>
<organism evidence="2 3">
    <name type="scientific">Cylindrodendrum hubeiense</name>
    <dbReference type="NCBI Taxonomy" id="595255"/>
    <lineage>
        <taxon>Eukaryota</taxon>
        <taxon>Fungi</taxon>
        <taxon>Dikarya</taxon>
        <taxon>Ascomycota</taxon>
        <taxon>Pezizomycotina</taxon>
        <taxon>Sordariomycetes</taxon>
        <taxon>Hypocreomycetidae</taxon>
        <taxon>Hypocreales</taxon>
        <taxon>Nectriaceae</taxon>
        <taxon>Cylindrodendrum</taxon>
    </lineage>
</organism>
<accession>A0A9P5HKR7</accession>
<dbReference type="Proteomes" id="UP000722485">
    <property type="component" value="Unassembled WGS sequence"/>
</dbReference>
<feature type="region of interest" description="Disordered" evidence="1">
    <location>
        <begin position="583"/>
        <end position="746"/>
    </location>
</feature>
<feature type="compositionally biased region" description="Polar residues" evidence="1">
    <location>
        <begin position="16"/>
        <end position="29"/>
    </location>
</feature>
<protein>
    <submittedName>
        <fullName evidence="2">Uncharacterized protein</fullName>
    </submittedName>
</protein>
<feature type="compositionally biased region" description="Low complexity" evidence="1">
    <location>
        <begin position="660"/>
        <end position="669"/>
    </location>
</feature>